<organism evidence="3 4">
    <name type="scientific">Mycena citricolor</name>
    <dbReference type="NCBI Taxonomy" id="2018698"/>
    <lineage>
        <taxon>Eukaryota</taxon>
        <taxon>Fungi</taxon>
        <taxon>Dikarya</taxon>
        <taxon>Basidiomycota</taxon>
        <taxon>Agaricomycotina</taxon>
        <taxon>Agaricomycetes</taxon>
        <taxon>Agaricomycetidae</taxon>
        <taxon>Agaricales</taxon>
        <taxon>Marasmiineae</taxon>
        <taxon>Mycenaceae</taxon>
        <taxon>Mycena</taxon>
    </lineage>
</organism>
<comment type="caution">
    <text evidence="3">The sequence shown here is derived from an EMBL/GenBank/DDBJ whole genome shotgun (WGS) entry which is preliminary data.</text>
</comment>
<proteinExistence type="predicted"/>
<dbReference type="Proteomes" id="UP001295794">
    <property type="component" value="Unassembled WGS sequence"/>
</dbReference>
<gene>
    <name evidence="3" type="ORF">MYCIT1_LOCUS32335</name>
</gene>
<feature type="compositionally biased region" description="Polar residues" evidence="1">
    <location>
        <begin position="81"/>
        <end position="97"/>
    </location>
</feature>
<feature type="region of interest" description="Disordered" evidence="1">
    <location>
        <begin position="75"/>
        <end position="115"/>
    </location>
</feature>
<keyword evidence="4" id="KW-1185">Reference proteome</keyword>
<sequence length="670" mass="73967">MSTAPVLDISKKKKKPPACDACKARRVLCHSQPNGIPCPRCAEKGIICRTTSLPRGRPRKNRVPGLLLMEDELAEAPKKASPTSGSQSHNGSTNGDWTSPESEPSPPGPSPPLHQTIAAAPVTIALTCDLVKHLWECFIETVCSRHPIFQHLKFAHTLSSVSWNLDLLPPEAQTLAICICAVGSTLSFHPSIIGYGSTSSMDSVFNQPPRSLTDRTVFYLGADLRQYGKCRGPIRRALFERAVNAACHCRIQLSVSAYNLASCFLLDALDECERFLSGLDSGFDDTRFQRGQRSGSGNVPIYPNRAIGQVRSKQCLIWNTRRGGASCLGKLSSRWRKDGTFQCTSHIDQLAVLKIDVEPPSLESLLDQVRSTHAQKRLTSSVYAVMQSYMYHTIRSCRSFNETITGDHARRNPLSDSAASAVLSSLATVKSLFTLMFDDVVFPEEHRCGIDWTPTTIRTNPVTCRTVRSCAITMYVGYLHIILALYREVEYRLRVHISGDVWARKRLALLREQVRELVIESLPLVEKTIRLISFKYGCDVLFSSIVRQMADFCISEWTSIQEAPGTTSWSAMFRRLADTLKLLGYANDDPQANAVIDSLESQLKIFATPNALHTNSMELLLDSPGSADASVVDYSLQMLCNGHGGSSDSWSDLAIGVDVYSTGRGRPGPY</sequence>
<dbReference type="PROSITE" id="PS50048">
    <property type="entry name" value="ZN2_CY6_FUNGAL_2"/>
    <property type="match status" value="1"/>
</dbReference>
<dbReference type="AlphaFoldDB" id="A0AAD2K6D8"/>
<dbReference type="GO" id="GO:0008270">
    <property type="term" value="F:zinc ion binding"/>
    <property type="evidence" value="ECO:0007669"/>
    <property type="project" value="InterPro"/>
</dbReference>
<evidence type="ECO:0000259" key="2">
    <source>
        <dbReference type="PROSITE" id="PS50048"/>
    </source>
</evidence>
<name>A0AAD2K6D8_9AGAR</name>
<dbReference type="PROSITE" id="PS00463">
    <property type="entry name" value="ZN2_CY6_FUNGAL_1"/>
    <property type="match status" value="1"/>
</dbReference>
<dbReference type="InterPro" id="IPR001138">
    <property type="entry name" value="Zn2Cys6_DnaBD"/>
</dbReference>
<dbReference type="Gene3D" id="4.10.240.10">
    <property type="entry name" value="Zn(2)-C6 fungal-type DNA-binding domain"/>
    <property type="match status" value="1"/>
</dbReference>
<feature type="compositionally biased region" description="Pro residues" evidence="1">
    <location>
        <begin position="103"/>
        <end position="112"/>
    </location>
</feature>
<dbReference type="SUPFAM" id="SSF57701">
    <property type="entry name" value="Zn2/Cys6 DNA-binding domain"/>
    <property type="match status" value="1"/>
</dbReference>
<evidence type="ECO:0000313" key="4">
    <source>
        <dbReference type="Proteomes" id="UP001295794"/>
    </source>
</evidence>
<dbReference type="InterPro" id="IPR036864">
    <property type="entry name" value="Zn2-C6_fun-type_DNA-bd_sf"/>
</dbReference>
<feature type="domain" description="Zn(2)-C6 fungal-type" evidence="2">
    <location>
        <begin position="18"/>
        <end position="50"/>
    </location>
</feature>
<evidence type="ECO:0000313" key="3">
    <source>
        <dbReference type="EMBL" id="CAK5281307.1"/>
    </source>
</evidence>
<dbReference type="GO" id="GO:0000981">
    <property type="term" value="F:DNA-binding transcription factor activity, RNA polymerase II-specific"/>
    <property type="evidence" value="ECO:0007669"/>
    <property type="project" value="InterPro"/>
</dbReference>
<protein>
    <recommendedName>
        <fullName evidence="2">Zn(2)-C6 fungal-type domain-containing protein</fullName>
    </recommendedName>
</protein>
<accession>A0AAD2K6D8</accession>
<evidence type="ECO:0000256" key="1">
    <source>
        <dbReference type="SAM" id="MobiDB-lite"/>
    </source>
</evidence>
<reference evidence="3" key="1">
    <citation type="submission" date="2023-11" db="EMBL/GenBank/DDBJ databases">
        <authorList>
            <person name="De Vega J J."/>
            <person name="De Vega J J."/>
        </authorList>
    </citation>
    <scope>NUCLEOTIDE SEQUENCE</scope>
</reference>
<dbReference type="EMBL" id="CAVNYO010000444">
    <property type="protein sequence ID" value="CAK5281307.1"/>
    <property type="molecule type" value="Genomic_DNA"/>
</dbReference>